<dbReference type="Proteomes" id="UP000663879">
    <property type="component" value="Unassembled WGS sequence"/>
</dbReference>
<evidence type="ECO:0000313" key="1">
    <source>
        <dbReference type="EMBL" id="CAF1143530.1"/>
    </source>
</evidence>
<feature type="non-terminal residue" evidence="1">
    <location>
        <position position="1"/>
    </location>
</feature>
<dbReference type="OrthoDB" id="10159287at2759"/>
<accession>A0A814S5H8</accession>
<protein>
    <submittedName>
        <fullName evidence="1">Uncharacterized protein</fullName>
    </submittedName>
</protein>
<keyword evidence="2" id="KW-1185">Reference proteome</keyword>
<sequence>NDKVRLHSPATRQALQHKLRNDKWTGSFKVLKLMDNNNVELEIGNGKTKIVHVNRIKHAEVSRDESKPKSILKKKNSVKTVKHVRFKLMGEELDACTRSAANHDYNLRSRNRINKRLN</sequence>
<evidence type="ECO:0000313" key="2">
    <source>
        <dbReference type="Proteomes" id="UP000663879"/>
    </source>
</evidence>
<organism evidence="1 2">
    <name type="scientific">Brachionus calyciflorus</name>
    <dbReference type="NCBI Taxonomy" id="104777"/>
    <lineage>
        <taxon>Eukaryota</taxon>
        <taxon>Metazoa</taxon>
        <taxon>Spiralia</taxon>
        <taxon>Gnathifera</taxon>
        <taxon>Rotifera</taxon>
        <taxon>Eurotatoria</taxon>
        <taxon>Monogononta</taxon>
        <taxon>Pseudotrocha</taxon>
        <taxon>Ploima</taxon>
        <taxon>Brachionidae</taxon>
        <taxon>Brachionus</taxon>
    </lineage>
</organism>
<reference evidence="1" key="1">
    <citation type="submission" date="2021-02" db="EMBL/GenBank/DDBJ databases">
        <authorList>
            <person name="Nowell W R."/>
        </authorList>
    </citation>
    <scope>NUCLEOTIDE SEQUENCE</scope>
    <source>
        <strain evidence="1">Ploen Becks lab</strain>
    </source>
</reference>
<name>A0A814S5H8_9BILA</name>
<dbReference type="EMBL" id="CAJNOC010010845">
    <property type="protein sequence ID" value="CAF1143530.1"/>
    <property type="molecule type" value="Genomic_DNA"/>
</dbReference>
<comment type="caution">
    <text evidence="1">The sequence shown here is derived from an EMBL/GenBank/DDBJ whole genome shotgun (WGS) entry which is preliminary data.</text>
</comment>
<dbReference type="AlphaFoldDB" id="A0A814S5H8"/>
<proteinExistence type="predicted"/>
<gene>
    <name evidence="1" type="ORF">OXX778_LOCUS22997</name>
</gene>